<reference evidence="2" key="1">
    <citation type="journal article" date="2021" name="Proc. Natl. Acad. Sci. U.S.A.">
        <title>Three genomes in the algal genus Volvox reveal the fate of a haploid sex-determining region after a transition to homothallism.</title>
        <authorList>
            <person name="Yamamoto K."/>
            <person name="Hamaji T."/>
            <person name="Kawai-Toyooka H."/>
            <person name="Matsuzaki R."/>
            <person name="Takahashi F."/>
            <person name="Nishimura Y."/>
            <person name="Kawachi M."/>
            <person name="Noguchi H."/>
            <person name="Minakuchi Y."/>
            <person name="Umen J.G."/>
            <person name="Toyoda A."/>
            <person name="Nozaki H."/>
        </authorList>
    </citation>
    <scope>NUCLEOTIDE SEQUENCE</scope>
    <source>
        <strain evidence="2">NIES-3780</strain>
    </source>
</reference>
<organism evidence="2 3">
    <name type="scientific">Volvox africanus</name>
    <dbReference type="NCBI Taxonomy" id="51714"/>
    <lineage>
        <taxon>Eukaryota</taxon>
        <taxon>Viridiplantae</taxon>
        <taxon>Chlorophyta</taxon>
        <taxon>core chlorophytes</taxon>
        <taxon>Chlorophyceae</taxon>
        <taxon>CS clade</taxon>
        <taxon>Chlamydomonadales</taxon>
        <taxon>Volvocaceae</taxon>
        <taxon>Volvox</taxon>
    </lineage>
</organism>
<comment type="caution">
    <text evidence="2">The sequence shown here is derived from an EMBL/GenBank/DDBJ whole genome shotgun (WGS) entry which is preliminary data.</text>
</comment>
<evidence type="ECO:0000256" key="1">
    <source>
        <dbReference type="SAM" id="MobiDB-lite"/>
    </source>
</evidence>
<proteinExistence type="predicted"/>
<feature type="region of interest" description="Disordered" evidence="1">
    <location>
        <begin position="103"/>
        <end position="122"/>
    </location>
</feature>
<feature type="compositionally biased region" description="Basic and acidic residues" evidence="1">
    <location>
        <begin position="103"/>
        <end position="113"/>
    </location>
</feature>
<sequence>PPPAADTALPLPGAGNPARGLACKSAVRPLPPSGNTPSWRAALALVFASLVLPSIRSGSAAGVRCCTRRPTCEQIVSICCRSPCCPYSWSACETVRTMAAMHRGKDGKTDGRTTGRRSRPVSSRAITRWQSLCLTLSHTLSSQIGQPTFKANGKALFRV</sequence>
<accession>A0A8J4BWU8</accession>
<evidence type="ECO:0000313" key="2">
    <source>
        <dbReference type="EMBL" id="GIL66926.1"/>
    </source>
</evidence>
<keyword evidence="3" id="KW-1185">Reference proteome</keyword>
<protein>
    <submittedName>
        <fullName evidence="2">Uncharacterized protein</fullName>
    </submittedName>
</protein>
<dbReference type="EMBL" id="BNCO01000092">
    <property type="protein sequence ID" value="GIL66926.1"/>
    <property type="molecule type" value="Genomic_DNA"/>
</dbReference>
<feature type="non-terminal residue" evidence="2">
    <location>
        <position position="1"/>
    </location>
</feature>
<name>A0A8J4BWU8_9CHLO</name>
<gene>
    <name evidence="2" type="ORF">Vafri_20442</name>
</gene>
<dbReference type="AlphaFoldDB" id="A0A8J4BWU8"/>
<evidence type="ECO:0000313" key="3">
    <source>
        <dbReference type="Proteomes" id="UP000747399"/>
    </source>
</evidence>
<dbReference type="Proteomes" id="UP000747399">
    <property type="component" value="Unassembled WGS sequence"/>
</dbReference>